<dbReference type="VEuPathDB" id="FungiDB:BD410DRAFT_892891"/>
<dbReference type="PANTHER" id="PTHR34065:SF1">
    <property type="entry name" value="CELL DIVISION CONTROL PROTEIN 14"/>
    <property type="match status" value="1"/>
</dbReference>
<dbReference type="Pfam" id="PF08045">
    <property type="entry name" value="CDC14"/>
    <property type="match status" value="2"/>
</dbReference>
<sequence>MCMLKDIQDRLDSICSSKSSFATRDKELSALEGLIATLILPGDVDNHGRLREFICSQDCFQCNIPSRLIGWLSSQIPLLNKLNEGNNNLADNDDPHILVAQTVSSLSLIQGVALIHPPSKTFLASAFSIQIILDLLLISRQLSTKPFSNITNTTHGQGDFTAQREPPLATAVLDTLLCILVDSPPATRVLEQLNGVEVVVKVLKKAGIPRDIRMKCLEFLYFYLMDEASESTVTEVSSTKQSSPTLTAVHTRPSSPTKCDLSLRTPLKHSEDTALAPAHSSESVGTSFSLSPTPTLSAPPPSPTRSEPKPRSLALLRKDVDFVPMSPKKRQPLVGHGDIRVTPIKLPDHGPGANKGKTANSFCLDRSPSCPEDESGCFIRSTAEKREILGHLLGNVDALVDGVKKAGVWGLG</sequence>
<gene>
    <name evidence="2" type="ORF">BD410DRAFT_892891</name>
</gene>
<feature type="region of interest" description="Disordered" evidence="1">
    <location>
        <begin position="235"/>
        <end position="311"/>
    </location>
</feature>
<accession>A0A4R5XER2</accession>
<name>A0A4R5XER2_9AGAM</name>
<reference evidence="2 3" key="1">
    <citation type="submission" date="2018-06" db="EMBL/GenBank/DDBJ databases">
        <title>A transcriptomic atlas of mushroom development highlights an independent origin of complex multicellularity.</title>
        <authorList>
            <consortium name="DOE Joint Genome Institute"/>
            <person name="Krizsan K."/>
            <person name="Almasi E."/>
            <person name="Merenyi Z."/>
            <person name="Sahu N."/>
            <person name="Viragh M."/>
            <person name="Koszo T."/>
            <person name="Mondo S."/>
            <person name="Kiss B."/>
            <person name="Balint B."/>
            <person name="Kues U."/>
            <person name="Barry K."/>
            <person name="Hegedus J.C."/>
            <person name="Henrissat B."/>
            <person name="Johnson J."/>
            <person name="Lipzen A."/>
            <person name="Ohm R."/>
            <person name="Nagy I."/>
            <person name="Pangilinan J."/>
            <person name="Yan J."/>
            <person name="Xiong Y."/>
            <person name="Grigoriev I.V."/>
            <person name="Hibbett D.S."/>
            <person name="Nagy L.G."/>
        </authorList>
    </citation>
    <scope>NUCLEOTIDE SEQUENCE [LARGE SCALE GENOMIC DNA]</scope>
    <source>
        <strain evidence="2 3">SZMC22713</strain>
    </source>
</reference>
<dbReference type="InterPro" id="IPR012535">
    <property type="entry name" value="Cell_div_Cdc14"/>
</dbReference>
<dbReference type="Proteomes" id="UP000294933">
    <property type="component" value="Unassembled WGS sequence"/>
</dbReference>
<dbReference type="PANTHER" id="PTHR34065">
    <property type="entry name" value="CELL DIVISION CONTROL PROTEIN 14"/>
    <property type="match status" value="1"/>
</dbReference>
<proteinExistence type="predicted"/>
<feature type="compositionally biased region" description="Polar residues" evidence="1">
    <location>
        <begin position="244"/>
        <end position="257"/>
    </location>
</feature>
<keyword evidence="3" id="KW-1185">Reference proteome</keyword>
<feature type="compositionally biased region" description="Low complexity" evidence="1">
    <location>
        <begin position="286"/>
        <end position="296"/>
    </location>
</feature>
<protein>
    <submittedName>
        <fullName evidence="2">CDC14-domain-containing protein</fullName>
    </submittedName>
</protein>
<evidence type="ECO:0000256" key="1">
    <source>
        <dbReference type="SAM" id="MobiDB-lite"/>
    </source>
</evidence>
<dbReference type="AlphaFoldDB" id="A0A4R5XER2"/>
<dbReference type="OrthoDB" id="5357220at2759"/>
<evidence type="ECO:0000313" key="3">
    <source>
        <dbReference type="Proteomes" id="UP000294933"/>
    </source>
</evidence>
<organism evidence="2 3">
    <name type="scientific">Rickenella mellea</name>
    <dbReference type="NCBI Taxonomy" id="50990"/>
    <lineage>
        <taxon>Eukaryota</taxon>
        <taxon>Fungi</taxon>
        <taxon>Dikarya</taxon>
        <taxon>Basidiomycota</taxon>
        <taxon>Agaricomycotina</taxon>
        <taxon>Agaricomycetes</taxon>
        <taxon>Hymenochaetales</taxon>
        <taxon>Rickenellaceae</taxon>
        <taxon>Rickenella</taxon>
    </lineage>
</organism>
<dbReference type="EMBL" id="ML170156">
    <property type="protein sequence ID" value="TDL29629.1"/>
    <property type="molecule type" value="Genomic_DNA"/>
</dbReference>
<evidence type="ECO:0000313" key="2">
    <source>
        <dbReference type="EMBL" id="TDL29629.1"/>
    </source>
</evidence>
<dbReference type="STRING" id="50990.A0A4R5XER2"/>